<organism evidence="4 5">
    <name type="scientific">Erythrobacter ramosus</name>
    <dbReference type="NCBI Taxonomy" id="35811"/>
    <lineage>
        <taxon>Bacteria</taxon>
        <taxon>Pseudomonadati</taxon>
        <taxon>Pseudomonadota</taxon>
        <taxon>Alphaproteobacteria</taxon>
        <taxon>Sphingomonadales</taxon>
        <taxon>Erythrobacteraceae</taxon>
        <taxon>Erythrobacter/Porphyrobacter group</taxon>
        <taxon>Erythrobacter</taxon>
    </lineage>
</organism>
<evidence type="ECO:0000256" key="1">
    <source>
        <dbReference type="SAM" id="SignalP"/>
    </source>
</evidence>
<dbReference type="SUPFAM" id="SSF51338">
    <property type="entry name" value="Composite domain of metallo-dependent hydrolases"/>
    <property type="match status" value="1"/>
</dbReference>
<evidence type="ECO:0000313" key="6">
    <source>
        <dbReference type="Proteomes" id="UP000548685"/>
    </source>
</evidence>
<keyword evidence="6" id="KW-1185">Reference proteome</keyword>
<protein>
    <submittedName>
        <fullName evidence="4">Amidohydrolase family protein</fullName>
    </submittedName>
    <submittedName>
        <fullName evidence="3">Imidazolonepropionase-like amidohydrolase</fullName>
    </submittedName>
</protein>
<dbReference type="Gene3D" id="2.30.40.10">
    <property type="entry name" value="Urease, subunit C, domain 1"/>
    <property type="match status" value="2"/>
</dbReference>
<dbReference type="Pfam" id="PF01979">
    <property type="entry name" value="Amidohydro_1"/>
    <property type="match status" value="1"/>
</dbReference>
<dbReference type="EMBL" id="WTYB01000005">
    <property type="protein sequence ID" value="MXP39923.1"/>
    <property type="molecule type" value="Genomic_DNA"/>
</dbReference>
<dbReference type="AlphaFoldDB" id="A0A6I4UQU9"/>
<dbReference type="OrthoDB" id="9766983at2"/>
<dbReference type="InterPro" id="IPR032466">
    <property type="entry name" value="Metal_Hydrolase"/>
</dbReference>
<feature type="domain" description="Amidohydrolase-related" evidence="2">
    <location>
        <begin position="125"/>
        <end position="527"/>
    </location>
</feature>
<accession>A0A6I4UQU9</accession>
<dbReference type="Gene3D" id="3.30.110.90">
    <property type="entry name" value="Amidohydrolase"/>
    <property type="match status" value="1"/>
</dbReference>
<dbReference type="InterPro" id="IPR006680">
    <property type="entry name" value="Amidohydro-rel"/>
</dbReference>
<dbReference type="Proteomes" id="UP000548685">
    <property type="component" value="Unassembled WGS sequence"/>
</dbReference>
<dbReference type="SUPFAM" id="SSF51556">
    <property type="entry name" value="Metallo-dependent hydrolases"/>
    <property type="match status" value="1"/>
</dbReference>
<reference evidence="4 5" key="1">
    <citation type="submission" date="2019-12" db="EMBL/GenBank/DDBJ databases">
        <title>Genomic-based taxomic classification of the family Erythrobacteraceae.</title>
        <authorList>
            <person name="Xu L."/>
        </authorList>
    </citation>
    <scope>NUCLEOTIDE SEQUENCE [LARGE SCALE GENOMIC DNA]</scope>
    <source>
        <strain evidence="4 5">JCM 10282</strain>
    </source>
</reference>
<keyword evidence="1" id="KW-0732">Signal</keyword>
<dbReference type="Gene3D" id="3.20.20.140">
    <property type="entry name" value="Metal-dependent hydrolases"/>
    <property type="match status" value="1"/>
</dbReference>
<name>A0A6I4UQU9_9SPHN</name>
<evidence type="ECO:0000313" key="4">
    <source>
        <dbReference type="EMBL" id="MXP39923.1"/>
    </source>
</evidence>
<dbReference type="GO" id="GO:0016810">
    <property type="term" value="F:hydrolase activity, acting on carbon-nitrogen (but not peptide) bonds"/>
    <property type="evidence" value="ECO:0007669"/>
    <property type="project" value="InterPro"/>
</dbReference>
<feature type="signal peptide" evidence="1">
    <location>
        <begin position="1"/>
        <end position="24"/>
    </location>
</feature>
<reference evidence="3 6" key="2">
    <citation type="submission" date="2020-08" db="EMBL/GenBank/DDBJ databases">
        <title>Genomic Encyclopedia of Type Strains, Phase IV (KMG-IV): sequencing the most valuable type-strain genomes for metagenomic binning, comparative biology and taxonomic classification.</title>
        <authorList>
            <person name="Goeker M."/>
        </authorList>
    </citation>
    <scope>NUCLEOTIDE SEQUENCE [LARGE SCALE GENOMIC DNA]</scope>
    <source>
        <strain evidence="3 6">DSM 8510</strain>
    </source>
</reference>
<dbReference type="PANTHER" id="PTHR43135">
    <property type="entry name" value="ALPHA-D-RIBOSE 1-METHYLPHOSPHONATE 5-TRIPHOSPHATE DIPHOSPHATASE"/>
    <property type="match status" value="1"/>
</dbReference>
<evidence type="ECO:0000313" key="3">
    <source>
        <dbReference type="EMBL" id="MBB3777168.1"/>
    </source>
</evidence>
<dbReference type="Gene3D" id="1.20.58.520">
    <property type="entry name" value="Amidohydrolase"/>
    <property type="match status" value="1"/>
</dbReference>
<dbReference type="EMBL" id="JACICE010000005">
    <property type="protein sequence ID" value="MBB3777168.1"/>
    <property type="molecule type" value="Genomic_DNA"/>
</dbReference>
<dbReference type="InterPro" id="IPR011059">
    <property type="entry name" value="Metal-dep_hydrolase_composite"/>
</dbReference>
<dbReference type="RefSeq" id="WP_160762075.1">
    <property type="nucleotide sequence ID" value="NZ_BAAADZ010000008.1"/>
</dbReference>
<keyword evidence="4" id="KW-0378">Hydrolase</keyword>
<proteinExistence type="predicted"/>
<comment type="caution">
    <text evidence="4">The sequence shown here is derived from an EMBL/GenBank/DDBJ whole genome shotgun (WGS) entry which is preliminary data.</text>
</comment>
<gene>
    <name evidence="3" type="ORF">FHS52_003163</name>
    <name evidence="4" type="ORF">GRI59_15050</name>
</gene>
<dbReference type="Gene3D" id="3.40.50.10910">
    <property type="entry name" value="Amidohydrolase"/>
    <property type="match status" value="1"/>
</dbReference>
<dbReference type="Proteomes" id="UP000430021">
    <property type="component" value="Unassembled WGS sequence"/>
</dbReference>
<dbReference type="InterPro" id="IPR051781">
    <property type="entry name" value="Metallo-dep_Hydrolase"/>
</dbReference>
<evidence type="ECO:0000313" key="5">
    <source>
        <dbReference type="Proteomes" id="UP000430021"/>
    </source>
</evidence>
<dbReference type="PANTHER" id="PTHR43135:SF3">
    <property type="entry name" value="ALPHA-D-RIBOSE 1-METHYLPHOSPHONATE 5-TRIPHOSPHATE DIPHOSPHATASE"/>
    <property type="match status" value="1"/>
</dbReference>
<sequence length="565" mass="62071">MKQAFRAAAALILATTALTGMAMAQDDHDQWFAGGAAGATQGSADTFVQGPSRTSTESLGPFRKLVIRGAMLIDGTGGPPRGPTDIVIEGNRIVAVNQAGWPGLPMNADREPRDAEHEIDATGMYVMPGFVDTHVHLPAADKAPDVSYAYKLWLAHGVTSVRGVPLAPPDFASSEKNRAAANVIAAPRIFNYQTLGAGWTGGAVDTPEKARLWVRWAAAHNIDGIKFFNRPSETPAIIAAAIDEAHKNGMGTIAHLSQTGVASFNARDAGDAHLDTVTHFYGHHEALLKDATIQDLPSDYNYFDEQQRFGDIAEIWDETYPPGSPEWTEYLRHQKANGVVFNPTFNIYAASRDLMRARNADWNNRYTTPQLWSFFQSTRDNHGSYFYDWTTEHEYAWKKFYSNFFRLMNDYKNMGGRVTVGTDSGFIFKTYGFAYVEELELFREAGFTPPEILRAATMWSADELARPSGKAAQFGVVRPGMLADLVIVKENPLANLRTLYGTGHLRLNPETNKQELVGGVSYTIKDGIVYDAKKLLAEVTEMVASEKARLGLPGPAVPNPATVQE</sequence>
<evidence type="ECO:0000259" key="2">
    <source>
        <dbReference type="Pfam" id="PF01979"/>
    </source>
</evidence>
<feature type="chain" id="PRO_5026251796" evidence="1">
    <location>
        <begin position="25"/>
        <end position="565"/>
    </location>
</feature>